<dbReference type="RefSeq" id="WP_089406957.1">
    <property type="nucleotide sequence ID" value="NZ_FZOU01000001.1"/>
</dbReference>
<dbReference type="OrthoDB" id="129261at2"/>
<reference evidence="2 3" key="1">
    <citation type="submission" date="2017-06" db="EMBL/GenBank/DDBJ databases">
        <authorList>
            <person name="Kim H.J."/>
            <person name="Triplett B.A."/>
        </authorList>
    </citation>
    <scope>NUCLEOTIDE SEQUENCE [LARGE SCALE GENOMIC DNA]</scope>
    <source>
        <strain evidence="2 3">DSM 18704</strain>
    </source>
</reference>
<dbReference type="SMART" id="SM01321">
    <property type="entry name" value="Y1_Tnp"/>
    <property type="match status" value="1"/>
</dbReference>
<dbReference type="Proteomes" id="UP000198356">
    <property type="component" value="Unassembled WGS sequence"/>
</dbReference>
<keyword evidence="3" id="KW-1185">Reference proteome</keyword>
<dbReference type="NCBIfam" id="NF047646">
    <property type="entry name" value="REP_Tyr_transpos"/>
    <property type="match status" value="1"/>
</dbReference>
<dbReference type="InterPro" id="IPR036515">
    <property type="entry name" value="Transposase_17_sf"/>
</dbReference>
<evidence type="ECO:0000313" key="2">
    <source>
        <dbReference type="EMBL" id="SNS36813.1"/>
    </source>
</evidence>
<accession>A0A239DYL1</accession>
<protein>
    <submittedName>
        <fullName evidence="2">Putative transposase</fullName>
    </submittedName>
</protein>
<dbReference type="GO" id="GO:0006313">
    <property type="term" value="P:DNA transposition"/>
    <property type="evidence" value="ECO:0007669"/>
    <property type="project" value="InterPro"/>
</dbReference>
<evidence type="ECO:0000313" key="3">
    <source>
        <dbReference type="Proteomes" id="UP000198356"/>
    </source>
</evidence>
<evidence type="ECO:0000259" key="1">
    <source>
        <dbReference type="SMART" id="SM01321"/>
    </source>
</evidence>
<dbReference type="GO" id="GO:0043565">
    <property type="term" value="F:sequence-specific DNA binding"/>
    <property type="evidence" value="ECO:0007669"/>
    <property type="project" value="TreeGrafter"/>
</dbReference>
<dbReference type="EMBL" id="FZOU01000001">
    <property type="protein sequence ID" value="SNS36813.1"/>
    <property type="molecule type" value="Genomic_DNA"/>
</dbReference>
<dbReference type="Gene3D" id="3.30.70.1290">
    <property type="entry name" value="Transposase IS200-like"/>
    <property type="match status" value="1"/>
</dbReference>
<dbReference type="InterPro" id="IPR002686">
    <property type="entry name" value="Transposase_17"/>
</dbReference>
<dbReference type="SUPFAM" id="SSF143422">
    <property type="entry name" value="Transposase IS200-like"/>
    <property type="match status" value="1"/>
</dbReference>
<dbReference type="PANTHER" id="PTHR36966:SF1">
    <property type="entry name" value="REP-ASSOCIATED TYROSINE TRANSPOSASE"/>
    <property type="match status" value="1"/>
</dbReference>
<proteinExistence type="predicted"/>
<sequence>MPLAPQEIRTFFVTSVTASRRRLFQVEQNALLLMNVMQENRAKGRFRLHAFVIMPDHIHLILTPAVDVPLEKALQYIKGGFSFRLKSKLEVWEKSFAEHRIKDAMDYRHHSNYLERNPVRKRLAERAEEFPFSSARHCDQVDDAPAHLAFKPQG</sequence>
<organism evidence="2 3">
    <name type="scientific">Granulicella rosea</name>
    <dbReference type="NCBI Taxonomy" id="474952"/>
    <lineage>
        <taxon>Bacteria</taxon>
        <taxon>Pseudomonadati</taxon>
        <taxon>Acidobacteriota</taxon>
        <taxon>Terriglobia</taxon>
        <taxon>Terriglobales</taxon>
        <taxon>Acidobacteriaceae</taxon>
        <taxon>Granulicella</taxon>
    </lineage>
</organism>
<gene>
    <name evidence="2" type="ORF">SAMN05421770_101682</name>
</gene>
<dbReference type="PANTHER" id="PTHR36966">
    <property type="entry name" value="REP-ASSOCIATED TYROSINE TRANSPOSASE"/>
    <property type="match status" value="1"/>
</dbReference>
<dbReference type="AlphaFoldDB" id="A0A239DYL1"/>
<dbReference type="GO" id="GO:0004803">
    <property type="term" value="F:transposase activity"/>
    <property type="evidence" value="ECO:0007669"/>
    <property type="project" value="InterPro"/>
</dbReference>
<dbReference type="InterPro" id="IPR052715">
    <property type="entry name" value="RAYT_transposase"/>
</dbReference>
<dbReference type="Pfam" id="PF01797">
    <property type="entry name" value="Y1_Tnp"/>
    <property type="match status" value="1"/>
</dbReference>
<feature type="domain" description="Transposase IS200-like" evidence="1">
    <location>
        <begin position="6"/>
        <end position="117"/>
    </location>
</feature>
<name>A0A239DYL1_9BACT</name>